<feature type="transmembrane region" description="Helical" evidence="8">
    <location>
        <begin position="400"/>
        <end position="423"/>
    </location>
</feature>
<evidence type="ECO:0000313" key="10">
    <source>
        <dbReference type="Proteomes" id="UP000663824"/>
    </source>
</evidence>
<dbReference type="NCBIfam" id="TIGR00727">
    <property type="entry name" value="ISP4_OPT"/>
    <property type="match status" value="1"/>
</dbReference>
<accession>A0A817AHK5</accession>
<feature type="transmembrane region" description="Helical" evidence="8">
    <location>
        <begin position="272"/>
        <end position="293"/>
    </location>
</feature>
<comment type="caution">
    <text evidence="9">The sequence shown here is derived from an EMBL/GenBank/DDBJ whole genome shotgun (WGS) entry which is preliminary data.</text>
</comment>
<dbReference type="EMBL" id="CAJNRE010021586">
    <property type="protein sequence ID" value="CAF2260174.1"/>
    <property type="molecule type" value="Genomic_DNA"/>
</dbReference>
<dbReference type="AlphaFoldDB" id="A0A817AHK5"/>
<dbReference type="GO" id="GO:0035673">
    <property type="term" value="F:oligopeptide transmembrane transporter activity"/>
    <property type="evidence" value="ECO:0007669"/>
    <property type="project" value="InterPro"/>
</dbReference>
<name>A0A817AHK5_9BILA</name>
<dbReference type="Pfam" id="PF03169">
    <property type="entry name" value="OPT"/>
    <property type="match status" value="1"/>
</dbReference>
<feature type="transmembrane region" description="Helical" evidence="8">
    <location>
        <begin position="457"/>
        <end position="476"/>
    </location>
</feature>
<dbReference type="GO" id="GO:0015031">
    <property type="term" value="P:protein transport"/>
    <property type="evidence" value="ECO:0007669"/>
    <property type="project" value="UniProtKB-KW"/>
</dbReference>
<keyword evidence="5" id="KW-0653">Protein transport</keyword>
<dbReference type="GO" id="GO:0016020">
    <property type="term" value="C:membrane"/>
    <property type="evidence" value="ECO:0007669"/>
    <property type="project" value="UniProtKB-SubCell"/>
</dbReference>
<feature type="transmembrane region" description="Helical" evidence="8">
    <location>
        <begin position="564"/>
        <end position="583"/>
    </location>
</feature>
<evidence type="ECO:0000256" key="4">
    <source>
        <dbReference type="ARBA" id="ARBA00022856"/>
    </source>
</evidence>
<evidence type="ECO:0000256" key="7">
    <source>
        <dbReference type="ARBA" id="ARBA00023136"/>
    </source>
</evidence>
<feature type="transmembrane region" description="Helical" evidence="8">
    <location>
        <begin position="314"/>
        <end position="343"/>
    </location>
</feature>
<dbReference type="PANTHER" id="PTHR22601">
    <property type="entry name" value="ISP4 LIKE PROTEIN"/>
    <property type="match status" value="1"/>
</dbReference>
<feature type="transmembrane region" description="Helical" evidence="8">
    <location>
        <begin position="634"/>
        <end position="653"/>
    </location>
</feature>
<dbReference type="InterPro" id="IPR004813">
    <property type="entry name" value="OPT"/>
</dbReference>
<feature type="transmembrane region" description="Helical" evidence="8">
    <location>
        <begin position="183"/>
        <end position="203"/>
    </location>
</feature>
<organism evidence="9 10">
    <name type="scientific">Rotaria magnacalcarata</name>
    <dbReference type="NCBI Taxonomy" id="392030"/>
    <lineage>
        <taxon>Eukaryota</taxon>
        <taxon>Metazoa</taxon>
        <taxon>Spiralia</taxon>
        <taxon>Gnathifera</taxon>
        <taxon>Rotifera</taxon>
        <taxon>Eurotatoria</taxon>
        <taxon>Bdelloidea</taxon>
        <taxon>Philodinida</taxon>
        <taxon>Philodinidae</taxon>
        <taxon>Rotaria</taxon>
    </lineage>
</organism>
<reference evidence="9" key="1">
    <citation type="submission" date="2021-02" db="EMBL/GenBank/DDBJ databases">
        <authorList>
            <person name="Nowell W R."/>
        </authorList>
    </citation>
    <scope>NUCLEOTIDE SEQUENCE</scope>
</reference>
<keyword evidence="6 8" id="KW-1133">Transmembrane helix</keyword>
<feature type="transmembrane region" description="Helical" evidence="8">
    <location>
        <begin position="209"/>
        <end position="228"/>
    </location>
</feature>
<evidence type="ECO:0000256" key="2">
    <source>
        <dbReference type="ARBA" id="ARBA00022448"/>
    </source>
</evidence>
<dbReference type="Proteomes" id="UP000663824">
    <property type="component" value="Unassembled WGS sequence"/>
</dbReference>
<dbReference type="InterPro" id="IPR004648">
    <property type="entry name" value="Oligpept_transpt"/>
</dbReference>
<feature type="transmembrane region" description="Helical" evidence="8">
    <location>
        <begin position="685"/>
        <end position="703"/>
    </location>
</feature>
<evidence type="ECO:0000256" key="5">
    <source>
        <dbReference type="ARBA" id="ARBA00022927"/>
    </source>
</evidence>
<feature type="transmembrane region" description="Helical" evidence="8">
    <location>
        <begin position="710"/>
        <end position="733"/>
    </location>
</feature>
<feature type="transmembrane region" description="Helical" evidence="8">
    <location>
        <begin position="82"/>
        <end position="100"/>
    </location>
</feature>
<evidence type="ECO:0000256" key="6">
    <source>
        <dbReference type="ARBA" id="ARBA00022989"/>
    </source>
</evidence>
<evidence type="ECO:0008006" key="11">
    <source>
        <dbReference type="Google" id="ProtNLM"/>
    </source>
</evidence>
<keyword evidence="3 8" id="KW-0812">Transmembrane</keyword>
<keyword evidence="2" id="KW-0813">Transport</keyword>
<feature type="transmembrane region" description="Helical" evidence="8">
    <location>
        <begin position="482"/>
        <end position="505"/>
    </location>
</feature>
<dbReference type="NCBIfam" id="TIGR00728">
    <property type="entry name" value="OPT_sfam"/>
    <property type="match status" value="1"/>
</dbReference>
<keyword evidence="7 8" id="KW-0472">Membrane</keyword>
<protein>
    <recommendedName>
        <fullName evidence="11">Oligopeptide transporter</fullName>
    </recommendedName>
</protein>
<keyword evidence="4" id="KW-0571">Peptide transport</keyword>
<sequence length="774" mass="86918">MADSRSESIPTVYELFEDIIHRNFEKSNVSLSTPSNIDRLSVSCEPAYFNVETDEQSPCEEVAANVSNKDDRDMPCLTLRSWIISLLFTCLLSFVNQFFWYRTSPLFVGVLVAQLLSHLLGKIMAKVLPCRTFKVWRWSFCLNPGPFTIKEHCIITAMASAAGGTAYAIDVITIQRLFYKRSINYGIGILFVITSQTLGYGMAGIMRRFLVWPAAMICPANLVSCALFRTLHSGNGDNIQEENNNSRWIMSRFRFFFLAFLCQFLWYWFPGYIFPILSLFSWICVIKPDYLLLSQLTGVSGLGLGSLELDWNAWVSILGSPIIVPFWAQINIMIGFVVLAWIMTPAAYYTNLWGAKALPMVSTRVFTADGYYYDVKSVLNSQNRVNETAYKTYGEMRMTVIFAFSYGASFAAIAAVIVHTVLFNGKTILKQFRSSLKNTNEDIHAKLMSYYSEAPEWWYTILFVFAFVVAALVCHFGELMPWYFLFLAVASAFLFLLPTGIVLVVTNQGIGLNVITEFIAGVAIPGDPLANVTLKTYGYITQAQALTLISDLKLGHYMKIPPRAMFITQLVGTIIAGIINYATADYLMTTIPNICTERNLRWTCPNANTFYSASIIWGAIGPVKMFGKGSTYSSLLYAFLIGALLPIPVWFLLRKFPNTTWLKHVHFPIMLSATAMMPPAPPGNYPSWLFIGFFFNFVLVRYAHSWWKRYAYVFSAAMDCGVAICGLVIFFALQNNDIEFPSWWGTGGDTGDGCPLSHANYSGILPSSRPIVSG</sequence>
<comment type="subcellular location">
    <subcellularLocation>
        <location evidence="1">Membrane</location>
        <topology evidence="1">Multi-pass membrane protein</topology>
    </subcellularLocation>
</comment>
<proteinExistence type="predicted"/>
<evidence type="ECO:0000256" key="3">
    <source>
        <dbReference type="ARBA" id="ARBA00022692"/>
    </source>
</evidence>
<evidence type="ECO:0000313" key="9">
    <source>
        <dbReference type="EMBL" id="CAF2260174.1"/>
    </source>
</evidence>
<gene>
    <name evidence="9" type="ORF">MBJ925_LOCUS38527</name>
</gene>
<evidence type="ECO:0000256" key="1">
    <source>
        <dbReference type="ARBA" id="ARBA00004141"/>
    </source>
</evidence>
<feature type="transmembrane region" description="Helical" evidence="8">
    <location>
        <begin position="106"/>
        <end position="125"/>
    </location>
</feature>
<evidence type="ECO:0000256" key="8">
    <source>
        <dbReference type="SAM" id="Phobius"/>
    </source>
</evidence>